<keyword evidence="1" id="KW-0472">Membrane</keyword>
<feature type="transmembrane region" description="Helical" evidence="1">
    <location>
        <begin position="150"/>
        <end position="169"/>
    </location>
</feature>
<keyword evidence="3" id="KW-1185">Reference proteome</keyword>
<feature type="transmembrane region" description="Helical" evidence="1">
    <location>
        <begin position="175"/>
        <end position="196"/>
    </location>
</feature>
<sequence length="205" mass="22839">MKLSLSQIAQIQSSLSGGNIYYDDIRAELVDHMASKVEDAMEAGMSFERSLSEVRKEIKPSTFQRMILISSHLGFLKTIASNMLKGSILLKSIPLFAVSLFFIYLFDWSPEVAEKHIKTIFISTTVGFALLGFWGGLLKNSQVLSAGNTLWLMICISQFVLNLDFMVWLGLSPLAAIYLITFILSLLFIAGLSEVVSQTKKLRTT</sequence>
<dbReference type="RefSeq" id="WP_111610782.1">
    <property type="nucleotide sequence ID" value="NZ_QLLK01000003.1"/>
</dbReference>
<reference evidence="2 3" key="1">
    <citation type="submission" date="2018-06" db="EMBL/GenBank/DDBJ databases">
        <title>Genomic Encyclopedia of Archaeal and Bacterial Type Strains, Phase II (KMG-II): from individual species to whole genera.</title>
        <authorList>
            <person name="Goeker M."/>
        </authorList>
    </citation>
    <scope>NUCLEOTIDE SEQUENCE [LARGE SCALE GENOMIC DNA]</scope>
    <source>
        <strain evidence="2 3">DSM 23446</strain>
    </source>
</reference>
<comment type="caution">
    <text evidence="2">The sequence shown here is derived from an EMBL/GenBank/DDBJ whole genome shotgun (WGS) entry which is preliminary data.</text>
</comment>
<dbReference type="AlphaFoldDB" id="A0A327PKQ2"/>
<accession>A0A327PKQ2</accession>
<keyword evidence="1" id="KW-1133">Transmembrane helix</keyword>
<dbReference type="Proteomes" id="UP000249610">
    <property type="component" value="Unassembled WGS sequence"/>
</dbReference>
<dbReference type="OrthoDB" id="1188278at2"/>
<evidence type="ECO:0000313" key="3">
    <source>
        <dbReference type="Proteomes" id="UP000249610"/>
    </source>
</evidence>
<protein>
    <submittedName>
        <fullName evidence="2">Uncharacterized protein</fullName>
    </submittedName>
</protein>
<evidence type="ECO:0000313" key="2">
    <source>
        <dbReference type="EMBL" id="RAI92147.1"/>
    </source>
</evidence>
<proteinExistence type="predicted"/>
<dbReference type="EMBL" id="QLLK01000003">
    <property type="protein sequence ID" value="RAI92147.1"/>
    <property type="molecule type" value="Genomic_DNA"/>
</dbReference>
<evidence type="ECO:0000256" key="1">
    <source>
        <dbReference type="SAM" id="Phobius"/>
    </source>
</evidence>
<feature type="transmembrane region" description="Helical" evidence="1">
    <location>
        <begin position="88"/>
        <end position="106"/>
    </location>
</feature>
<keyword evidence="1" id="KW-0812">Transmembrane</keyword>
<name>A0A327PKQ2_9BACT</name>
<feature type="transmembrane region" description="Helical" evidence="1">
    <location>
        <begin position="118"/>
        <end position="138"/>
    </location>
</feature>
<gene>
    <name evidence="2" type="ORF">LV83_01376</name>
</gene>
<organism evidence="2 3">
    <name type="scientific">Algoriphagus yeomjeoni</name>
    <dbReference type="NCBI Taxonomy" id="291403"/>
    <lineage>
        <taxon>Bacteria</taxon>
        <taxon>Pseudomonadati</taxon>
        <taxon>Bacteroidota</taxon>
        <taxon>Cytophagia</taxon>
        <taxon>Cytophagales</taxon>
        <taxon>Cyclobacteriaceae</taxon>
        <taxon>Algoriphagus</taxon>
    </lineage>
</organism>